<dbReference type="PANTHER" id="PTHR14186">
    <property type="entry name" value="INSULIN-LIKE GROWTH FACTOR BINDING PROTEIN-RELATED"/>
    <property type="match status" value="1"/>
</dbReference>
<sequence>MHSYVLSIALLVVCTVYVAKATIWGTDPNNPHRGGVLWCEPCSLDWCQDEVNCKGGMLPDACNCCKVCAKVENEVCGGKWYMYGRCDKGLYCDVSGGTWTDPKGVCRKTAP</sequence>
<organism evidence="7">
    <name type="scientific">Isarachnanthus nocturnus</name>
    <dbReference type="NCBI Taxonomy" id="1240238"/>
    <lineage>
        <taxon>Eukaryota</taxon>
        <taxon>Metazoa</taxon>
        <taxon>Cnidaria</taxon>
        <taxon>Anthozoa</taxon>
        <taxon>Ceriantharia</taxon>
        <taxon>Penicillaria (in: tube anenomes)</taxon>
        <taxon>Arachnactidae</taxon>
        <taxon>Isarachnanthus</taxon>
    </lineage>
</organism>
<dbReference type="InterPro" id="IPR000867">
    <property type="entry name" value="IGFBP-like"/>
</dbReference>
<proteinExistence type="evidence at transcript level"/>
<name>A0A7G7WZ75_9CNID</name>
<dbReference type="InterPro" id="IPR011390">
    <property type="entry name" value="IGFBP_rP_mac25"/>
</dbReference>
<evidence type="ECO:0000256" key="3">
    <source>
        <dbReference type="ARBA" id="ARBA00022729"/>
    </source>
</evidence>
<comment type="subcellular location">
    <subcellularLocation>
        <location evidence="1">Secreted</location>
    </subcellularLocation>
</comment>
<dbReference type="InterPro" id="IPR009030">
    <property type="entry name" value="Growth_fac_rcpt_cys_sf"/>
</dbReference>
<dbReference type="PANTHER" id="PTHR14186:SF20">
    <property type="entry name" value="CYSTEINE-RICH MOTOR NEURON 1 PROTEIN-LIKE"/>
    <property type="match status" value="1"/>
</dbReference>
<evidence type="ECO:0000256" key="5">
    <source>
        <dbReference type="SAM" id="SignalP"/>
    </source>
</evidence>
<evidence type="ECO:0000256" key="1">
    <source>
        <dbReference type="ARBA" id="ARBA00004613"/>
    </source>
</evidence>
<feature type="chain" id="PRO_5028922407" evidence="5">
    <location>
        <begin position="22"/>
        <end position="111"/>
    </location>
</feature>
<dbReference type="GO" id="GO:0009966">
    <property type="term" value="P:regulation of signal transduction"/>
    <property type="evidence" value="ECO:0007669"/>
    <property type="project" value="TreeGrafter"/>
</dbReference>
<reference evidence="7" key="2">
    <citation type="submission" date="2020-07" db="EMBL/GenBank/DDBJ databases">
        <authorList>
            <person name="Klompen A.L."/>
            <person name="Macrander J."/>
            <person name="Reitzel A.M."/>
            <person name="Stampar S.N."/>
        </authorList>
    </citation>
    <scope>NUCLEOTIDE SEQUENCE</scope>
</reference>
<dbReference type="GO" id="GO:0001558">
    <property type="term" value="P:regulation of cell growth"/>
    <property type="evidence" value="ECO:0007669"/>
    <property type="project" value="InterPro"/>
</dbReference>
<keyword evidence="4" id="KW-1015">Disulfide bond</keyword>
<evidence type="ECO:0000313" key="7">
    <source>
        <dbReference type="EMBL" id="QNH72564.1"/>
    </source>
</evidence>
<dbReference type="Gene3D" id="4.10.40.20">
    <property type="match status" value="1"/>
</dbReference>
<dbReference type="Pfam" id="PF00219">
    <property type="entry name" value="IGFBP"/>
    <property type="match status" value="1"/>
</dbReference>
<dbReference type="GO" id="GO:0005520">
    <property type="term" value="F:insulin-like growth factor binding"/>
    <property type="evidence" value="ECO:0007669"/>
    <property type="project" value="InterPro"/>
</dbReference>
<feature type="signal peptide" evidence="5">
    <location>
        <begin position="1"/>
        <end position="21"/>
    </location>
</feature>
<keyword evidence="2" id="KW-0964">Secreted</keyword>
<evidence type="ECO:0000256" key="2">
    <source>
        <dbReference type="ARBA" id="ARBA00022525"/>
    </source>
</evidence>
<keyword evidence="3 5" id="KW-0732">Signal</keyword>
<evidence type="ECO:0000259" key="6">
    <source>
        <dbReference type="PROSITE" id="PS51323"/>
    </source>
</evidence>
<dbReference type="SMART" id="SM00121">
    <property type="entry name" value="IB"/>
    <property type="match status" value="1"/>
</dbReference>
<dbReference type="PROSITE" id="PS51323">
    <property type="entry name" value="IGFBP_N_2"/>
    <property type="match status" value="1"/>
</dbReference>
<evidence type="ECO:0000256" key="4">
    <source>
        <dbReference type="ARBA" id="ARBA00023157"/>
    </source>
</evidence>
<dbReference type="AlphaFoldDB" id="A0A7G7WZ75"/>
<feature type="domain" description="IGFBP N-terminal" evidence="6">
    <location>
        <begin position="35"/>
        <end position="109"/>
    </location>
</feature>
<dbReference type="EMBL" id="MT747630">
    <property type="protein sequence ID" value="QNH72564.1"/>
    <property type="molecule type" value="mRNA"/>
</dbReference>
<dbReference type="SUPFAM" id="SSF57184">
    <property type="entry name" value="Growth factor receptor domain"/>
    <property type="match status" value="1"/>
</dbReference>
<dbReference type="GO" id="GO:0005576">
    <property type="term" value="C:extracellular region"/>
    <property type="evidence" value="ECO:0007669"/>
    <property type="project" value="UniProtKB-SubCell"/>
</dbReference>
<protein>
    <submittedName>
        <fullName evidence="7">Toxin candidate TRINITY_DN16009_c0_g1_i1</fullName>
    </submittedName>
</protein>
<reference evidence="7" key="1">
    <citation type="journal article" date="2020" name="Mar. Drugs">
        <title>Transcriptomic Analysis of Four Cerianthid (Cnidaria, Ceriantharia) Venoms.</title>
        <authorList>
            <person name="Klompen A.M.L."/>
            <person name="Macrander J."/>
            <person name="Reitzel A.M."/>
            <person name="Stampar S.N."/>
        </authorList>
    </citation>
    <scope>NUCLEOTIDE SEQUENCE</scope>
</reference>
<accession>A0A7G7WZ75</accession>